<dbReference type="GO" id="GO:0005634">
    <property type="term" value="C:nucleus"/>
    <property type="evidence" value="ECO:0007669"/>
    <property type="project" value="UniProtKB-SubCell"/>
</dbReference>
<evidence type="ECO:0000313" key="8">
    <source>
        <dbReference type="EMBL" id="CAA9999297.1"/>
    </source>
</evidence>
<evidence type="ECO:0000256" key="4">
    <source>
        <dbReference type="ARBA" id="ARBA00023015"/>
    </source>
</evidence>
<organism evidence="9 10">
    <name type="scientific">Nesidiocoris tenuis</name>
    <dbReference type="NCBI Taxonomy" id="355587"/>
    <lineage>
        <taxon>Eukaryota</taxon>
        <taxon>Metazoa</taxon>
        <taxon>Ecdysozoa</taxon>
        <taxon>Arthropoda</taxon>
        <taxon>Hexapoda</taxon>
        <taxon>Insecta</taxon>
        <taxon>Pterygota</taxon>
        <taxon>Neoptera</taxon>
        <taxon>Paraneoptera</taxon>
        <taxon>Hemiptera</taxon>
        <taxon>Heteroptera</taxon>
        <taxon>Panheteroptera</taxon>
        <taxon>Cimicomorpha</taxon>
        <taxon>Miridae</taxon>
        <taxon>Dicyphina</taxon>
        <taxon>Nesidiocoris</taxon>
    </lineage>
</organism>
<dbReference type="PANTHER" id="PTHR13581">
    <property type="entry name" value="MRG-BINDING PROTEIN"/>
    <property type="match status" value="1"/>
</dbReference>
<evidence type="ECO:0000256" key="2">
    <source>
        <dbReference type="ARBA" id="ARBA00007117"/>
    </source>
</evidence>
<dbReference type="AlphaFoldDB" id="A0A6H5GPB1"/>
<dbReference type="Proteomes" id="UP000479000">
    <property type="component" value="Unassembled WGS sequence"/>
</dbReference>
<evidence type="ECO:0000256" key="6">
    <source>
        <dbReference type="ARBA" id="ARBA00023242"/>
    </source>
</evidence>
<dbReference type="GO" id="GO:0006357">
    <property type="term" value="P:regulation of transcription by RNA polymerase II"/>
    <property type="evidence" value="ECO:0007669"/>
    <property type="project" value="TreeGrafter"/>
</dbReference>
<keyword evidence="4" id="KW-0805">Transcription regulation</keyword>
<dbReference type="GO" id="GO:0035267">
    <property type="term" value="C:NuA4 histone acetyltransferase complex"/>
    <property type="evidence" value="ECO:0007669"/>
    <property type="project" value="TreeGrafter"/>
</dbReference>
<comment type="similarity">
    <text evidence="2">Belongs to the EAF7 family.</text>
</comment>
<dbReference type="PANTHER" id="PTHR13581:SF5">
    <property type="entry name" value="MRG_MORF4L-BINDING PROTEIN"/>
    <property type="match status" value="1"/>
</dbReference>
<sequence length="192" mass="21079">MTQTAHVGESEETEDYTWTTYSDVVLLNALAGVRPIGACYHMAMLEVWRSFTEAIDQIVPLEAVEERLSKFFRFKAAAGLGIEDPPLPDQVDEFVLPVSEFPQIDVIAKANEAAQSRGRETTSTPISGKKSLRGSSAEGRKTPVPKSAKKSTEPKTAEKSGKKDDKKTPVDTAKKRGRLSERSSTPVGKRRN</sequence>
<evidence type="ECO:0008006" key="11">
    <source>
        <dbReference type="Google" id="ProtNLM"/>
    </source>
</evidence>
<evidence type="ECO:0000313" key="9">
    <source>
        <dbReference type="EMBL" id="CAB0005302.1"/>
    </source>
</evidence>
<gene>
    <name evidence="9" type="ORF">NTEN_LOCUS10779</name>
    <name evidence="8" type="ORF">NTEN_LOCUS5580</name>
</gene>
<reference evidence="9 10" key="1">
    <citation type="submission" date="2020-02" db="EMBL/GenBank/DDBJ databases">
        <authorList>
            <person name="Ferguson B K."/>
        </authorList>
    </citation>
    <scope>NUCLEOTIDE SEQUENCE [LARGE SCALE GENOMIC DNA]</scope>
</reference>
<dbReference type="InterPro" id="IPR012423">
    <property type="entry name" value="Eaf7/MRGBP"/>
</dbReference>
<accession>A0A6H5GPB1</accession>
<keyword evidence="6" id="KW-0539">Nucleus</keyword>
<name>A0A6H5GPB1_9HEMI</name>
<evidence type="ECO:0000313" key="10">
    <source>
        <dbReference type="Proteomes" id="UP000479000"/>
    </source>
</evidence>
<evidence type="ECO:0000256" key="1">
    <source>
        <dbReference type="ARBA" id="ARBA00004123"/>
    </source>
</evidence>
<comment type="subcellular location">
    <subcellularLocation>
        <location evidence="1">Nucleus</location>
    </subcellularLocation>
</comment>
<evidence type="ECO:0000256" key="7">
    <source>
        <dbReference type="SAM" id="MobiDB-lite"/>
    </source>
</evidence>
<feature type="region of interest" description="Disordered" evidence="7">
    <location>
        <begin position="112"/>
        <end position="192"/>
    </location>
</feature>
<protein>
    <recommendedName>
        <fullName evidence="11">MRG domain-containing protein</fullName>
    </recommendedName>
</protein>
<keyword evidence="5" id="KW-0804">Transcription</keyword>
<evidence type="ECO:0000256" key="5">
    <source>
        <dbReference type="ARBA" id="ARBA00023163"/>
    </source>
</evidence>
<keyword evidence="10" id="KW-1185">Reference proteome</keyword>
<evidence type="ECO:0000256" key="3">
    <source>
        <dbReference type="ARBA" id="ARBA00022853"/>
    </source>
</evidence>
<dbReference type="EMBL" id="CADCXU010016199">
    <property type="protein sequence ID" value="CAB0005302.1"/>
    <property type="molecule type" value="Genomic_DNA"/>
</dbReference>
<feature type="compositionally biased region" description="Basic and acidic residues" evidence="7">
    <location>
        <begin position="150"/>
        <end position="181"/>
    </location>
</feature>
<dbReference type="EMBL" id="CADCXU010008607">
    <property type="protein sequence ID" value="CAA9999297.1"/>
    <property type="molecule type" value="Genomic_DNA"/>
</dbReference>
<keyword evidence="3" id="KW-0156">Chromatin regulator</keyword>
<dbReference type="GO" id="GO:0006325">
    <property type="term" value="P:chromatin organization"/>
    <property type="evidence" value="ECO:0007669"/>
    <property type="project" value="UniProtKB-KW"/>
</dbReference>
<dbReference type="OrthoDB" id="5595141at2759"/>
<proteinExistence type="inferred from homology"/>